<dbReference type="Proteomes" id="UP000050454">
    <property type="component" value="Unassembled WGS sequence"/>
</dbReference>
<keyword evidence="3" id="KW-1185">Reference proteome</keyword>
<reference evidence="2 3" key="1">
    <citation type="submission" date="2015-07" db="EMBL/GenBank/DDBJ databases">
        <title>The draft genome sequence of Leadbetterella sp. JN14-9.</title>
        <authorList>
            <person name="Liu Y."/>
            <person name="Du J."/>
            <person name="Shao Z."/>
        </authorList>
    </citation>
    <scope>NUCLEOTIDE SEQUENCE [LARGE SCALE GENOMIC DNA]</scope>
    <source>
        <strain evidence="2 3">JN14-9</strain>
    </source>
</reference>
<organism evidence="2 3">
    <name type="scientific">Jiulongibacter sediminis</name>
    <dbReference type="NCBI Taxonomy" id="1605367"/>
    <lineage>
        <taxon>Bacteria</taxon>
        <taxon>Pseudomonadati</taxon>
        <taxon>Bacteroidota</taxon>
        <taxon>Cytophagia</taxon>
        <taxon>Cytophagales</taxon>
        <taxon>Leadbetterellaceae</taxon>
        <taxon>Jiulongibacter</taxon>
    </lineage>
</organism>
<gene>
    <name evidence="2" type="ORF">AFM12_15885</name>
</gene>
<name>A0A0N8H9G1_9BACT</name>
<evidence type="ECO:0000256" key="1">
    <source>
        <dbReference type="SAM" id="SignalP"/>
    </source>
</evidence>
<dbReference type="STRING" id="1605367.AFM12_15885"/>
<evidence type="ECO:0000313" key="2">
    <source>
        <dbReference type="EMBL" id="KPM47276.1"/>
    </source>
</evidence>
<dbReference type="AlphaFoldDB" id="A0A0N8H9G1"/>
<evidence type="ECO:0000313" key="3">
    <source>
        <dbReference type="Proteomes" id="UP000050454"/>
    </source>
</evidence>
<dbReference type="EMBL" id="LGTQ01000012">
    <property type="protein sequence ID" value="KPM47276.1"/>
    <property type="molecule type" value="Genomic_DNA"/>
</dbReference>
<dbReference type="PROSITE" id="PS51257">
    <property type="entry name" value="PROKAR_LIPOPROTEIN"/>
    <property type="match status" value="1"/>
</dbReference>
<keyword evidence="1" id="KW-0732">Signal</keyword>
<dbReference type="RefSeq" id="WP_055150108.1">
    <property type="nucleotide sequence ID" value="NZ_JXSZ01000012.1"/>
</dbReference>
<proteinExistence type="predicted"/>
<accession>A0A0N8H9G1</accession>
<protein>
    <recommendedName>
        <fullName evidence="4">Beta-lactamase-inhibitor-like PepSY-like domain-containing protein</fullName>
    </recommendedName>
</protein>
<comment type="caution">
    <text evidence="2">The sequence shown here is derived from an EMBL/GenBank/DDBJ whole genome shotgun (WGS) entry which is preliminary data.</text>
</comment>
<evidence type="ECO:0008006" key="4">
    <source>
        <dbReference type="Google" id="ProtNLM"/>
    </source>
</evidence>
<sequence>MFQIKRPILFVVLVSVAFSCNSTSGETAGDDVSNEVQEVSAYSNSLINEILGGEATFRGFDLGQSLLEIEQIETLEQFQQSEDELGYTFETQNDEVVDIYYSGENGELNEILVDIYLNSDSLSSDVANGIRNYFTMKYGQSVKDSVEIWNLNDEESVSLKLIDKKLDSGLQIIYSR</sequence>
<feature type="signal peptide" evidence="1">
    <location>
        <begin position="1"/>
        <end position="24"/>
    </location>
</feature>
<feature type="chain" id="PRO_5006026292" description="Beta-lactamase-inhibitor-like PepSY-like domain-containing protein" evidence="1">
    <location>
        <begin position="25"/>
        <end position="176"/>
    </location>
</feature>